<feature type="compositionally biased region" description="Low complexity" evidence="6">
    <location>
        <begin position="718"/>
        <end position="734"/>
    </location>
</feature>
<feature type="domain" description="TOG" evidence="7">
    <location>
        <begin position="3"/>
        <end position="265"/>
    </location>
</feature>
<dbReference type="Proteomes" id="UP000287166">
    <property type="component" value="Unassembled WGS sequence"/>
</dbReference>
<dbReference type="Gene3D" id="1.25.10.10">
    <property type="entry name" value="Leucine-rich Repeat Variant"/>
    <property type="match status" value="2"/>
</dbReference>
<dbReference type="PANTHER" id="PTHR21567">
    <property type="entry name" value="CLASP"/>
    <property type="match status" value="1"/>
</dbReference>
<dbReference type="PANTHER" id="PTHR21567:SF9">
    <property type="entry name" value="CLIP-ASSOCIATING PROTEIN"/>
    <property type="match status" value="1"/>
</dbReference>
<dbReference type="GeneID" id="38776226"/>
<dbReference type="GO" id="GO:1990023">
    <property type="term" value="C:mitotic spindle midzone"/>
    <property type="evidence" value="ECO:0007669"/>
    <property type="project" value="TreeGrafter"/>
</dbReference>
<dbReference type="SMART" id="SM01349">
    <property type="entry name" value="TOG"/>
    <property type="match status" value="2"/>
</dbReference>
<dbReference type="InterPro" id="IPR024395">
    <property type="entry name" value="CLASP_N_dom"/>
</dbReference>
<feature type="compositionally biased region" description="Polar residues" evidence="6">
    <location>
        <begin position="697"/>
        <end position="708"/>
    </location>
</feature>
<dbReference type="GO" id="GO:0008017">
    <property type="term" value="F:microtubule binding"/>
    <property type="evidence" value="ECO:0007669"/>
    <property type="project" value="TreeGrafter"/>
</dbReference>
<comment type="similarity">
    <text evidence="2">Belongs to the CLASP family.</text>
</comment>
<evidence type="ECO:0000256" key="1">
    <source>
        <dbReference type="ARBA" id="ARBA00004186"/>
    </source>
</evidence>
<sequence>MEDSKVQSLINQCKSNDIDAKVDALTKLQAEFEAGAEIPDPDALIATLKTCLRTPNQHLTTATLAALPPLLPLLVAHFPTAPGTGASTPTSPAASTSSAHPAPVDAYTLRQVLLAFLPAGGVVDRLGDARERARDKARETLVLLGGMAFRLSGGSSVHGRQKDGRPETPLALFEKHLRENGLASKVWRVREQAILTLVHIRRAHHLFPIRPYLSALVEALEDTDGNVRECARQSVVELFTGPGVTDAARADLKREMAKKGVRKAIVDGVLAKLLVGGGGTSSPGTLSEAGSENGDAAAGREYVPPSIALMNRRPTAGAFTGSSSGSGAPTRTVSQGTAREPPRPASRAATVQSPVPIEGPSAPGGTPAGGSEVRPVYIASSRDLETEFASMLKHFEGKETEHNWAAREKAIQRVRGMLKGDVHERFTDTFLFGLKNGFIDASLKTLVSLRTTVSANTCFLYSELAIALGTALDPFCEALLTNLFRMSSLTKKITAQQSQATLSTIVSYTSAHPRLIMPLLWNTLQDKAVQTRAYATSHVKTYLEVHSTRSRNAIEAAGGVEVLEKCIKKALGDANPGVRDNARKSFWVFEGVWQERGRAILDSLDPVARKQLEKACPNPEVIAAIPAVSTPITKKSSVAAAIAASRAKAKAIATAPPTLRHQATSTSHAVRAMSPPSKRPTSPSLSTSSSTGGVRATSPTPRYPSTQPRARVPSATLSRSVSSSVVSAARSRSGPQPPRSPPSPTPDPTLRRHATSPLVSTSPSSPNANSVFRRAVQTALPASPPRATLANVSPTPRPPVPRVGLQAAVPVHRESLSIAGLHHMAGTEDESLLLATTIPIPEDSDSEIDDEPGQQYPISFSAPFEMYPPVAAPRSQAASFSPRSSSSRPGPSNALSTATSSPPAGVPQPIVEDALRARAEQAESAAERLLELVEPEEDGAHPSPIPPSLLLRGSEATPKVKPGSRATTGPTYFKVPATMPKTPVNRHESIMWQAALFQDSPAPNGKTASLFDIVDGRDHAREWWGKRMSLVSDGSPLLSVEDSGRELQGYISVLEQGSADVRVLKKLAGLCTQNRVDESMSPVFPAFSVPATPTPLAGSSRALPPLTSDLWTPQKNFDRLFNALIKFLDPRKDTEVLEYGLIVLWEMLENQAPLLEGREADIFTTLLQTRYCAQSSLMQATNMFRDALTNRIEPVYGLTTLHASIRVFWETPFPATSNVEVKDGTYAFGLIALGKFILRLPAEVLEDELPRLRTTLISALTDSSSESSLMVREAAAASIIAAQLVLRDETHLFALLDGLPDDKKNLLTYLFDKHGSRGSVETTGPSGMEKLEREMRRLDNRTNTPPRPTQSGIVSM</sequence>
<dbReference type="OrthoDB" id="46159at2759"/>
<dbReference type="EMBL" id="BFAD01000002">
    <property type="protein sequence ID" value="GBE79309.1"/>
    <property type="molecule type" value="Genomic_DNA"/>
</dbReference>
<keyword evidence="9" id="KW-1185">Reference proteome</keyword>
<feature type="region of interest" description="Disordered" evidence="6">
    <location>
        <begin position="277"/>
        <end position="299"/>
    </location>
</feature>
<feature type="domain" description="TOG" evidence="7">
    <location>
        <begin position="377"/>
        <end position="625"/>
    </location>
</feature>
<dbReference type="SUPFAM" id="SSF48371">
    <property type="entry name" value="ARM repeat"/>
    <property type="match status" value="1"/>
</dbReference>
<comment type="subcellular location">
    <subcellularLocation>
        <location evidence="1">Cytoplasm</location>
        <location evidence="1">Cytoskeleton</location>
        <location evidence="1">Spindle</location>
    </subcellularLocation>
</comment>
<feature type="compositionally biased region" description="Pro residues" evidence="6">
    <location>
        <begin position="735"/>
        <end position="747"/>
    </location>
</feature>
<reference evidence="8 9" key="1">
    <citation type="journal article" date="2018" name="Sci. Rep.">
        <title>Genome sequence of the cauliflower mushroom Sparassis crispa (Hanabiratake) and its association with beneficial usage.</title>
        <authorList>
            <person name="Kiyama R."/>
            <person name="Furutani Y."/>
            <person name="Kawaguchi K."/>
            <person name="Nakanishi T."/>
        </authorList>
    </citation>
    <scope>NUCLEOTIDE SEQUENCE [LARGE SCALE GENOMIC DNA]</scope>
</reference>
<dbReference type="InParanoid" id="A0A401GAX4"/>
<accession>A0A401GAX4</accession>
<evidence type="ECO:0000256" key="2">
    <source>
        <dbReference type="ARBA" id="ARBA00009549"/>
    </source>
</evidence>
<feature type="region of interest" description="Disordered" evidence="6">
    <location>
        <begin position="934"/>
        <end position="980"/>
    </location>
</feature>
<feature type="compositionally biased region" description="Low complexity" evidence="6">
    <location>
        <begin position="755"/>
        <end position="766"/>
    </location>
</feature>
<feature type="compositionally biased region" description="Low complexity" evidence="6">
    <location>
        <begin position="674"/>
        <end position="691"/>
    </location>
</feature>
<dbReference type="GO" id="GO:0051301">
    <property type="term" value="P:cell division"/>
    <property type="evidence" value="ECO:0007669"/>
    <property type="project" value="UniProtKB-KW"/>
</dbReference>
<dbReference type="InterPro" id="IPR016024">
    <property type="entry name" value="ARM-type_fold"/>
</dbReference>
<keyword evidence="3" id="KW-0132">Cell division</keyword>
<gene>
    <name evidence="8" type="ORF">SCP_0205070</name>
</gene>
<evidence type="ECO:0000259" key="7">
    <source>
        <dbReference type="SMART" id="SM01349"/>
    </source>
</evidence>
<evidence type="ECO:0000256" key="3">
    <source>
        <dbReference type="ARBA" id="ARBA00022618"/>
    </source>
</evidence>
<dbReference type="RefSeq" id="XP_027610222.1">
    <property type="nucleotide sequence ID" value="XM_027754421.1"/>
</dbReference>
<dbReference type="Pfam" id="PF12348">
    <property type="entry name" value="CLASP_N"/>
    <property type="match status" value="1"/>
</dbReference>
<dbReference type="STRING" id="139825.A0A401GAX4"/>
<keyword evidence="5" id="KW-0498">Mitosis</keyword>
<evidence type="ECO:0000256" key="4">
    <source>
        <dbReference type="ARBA" id="ARBA00022701"/>
    </source>
</evidence>
<name>A0A401GAX4_9APHY</name>
<dbReference type="InterPro" id="IPR034085">
    <property type="entry name" value="TOG"/>
</dbReference>
<feature type="compositionally biased region" description="Low complexity" evidence="6">
    <location>
        <begin position="315"/>
        <end position="332"/>
    </location>
</feature>
<feature type="compositionally biased region" description="Polar residues" evidence="6">
    <location>
        <begin position="1341"/>
        <end position="1356"/>
    </location>
</feature>
<dbReference type="GO" id="GO:0090307">
    <property type="term" value="P:mitotic spindle assembly"/>
    <property type="evidence" value="ECO:0007669"/>
    <property type="project" value="TreeGrafter"/>
</dbReference>
<keyword evidence="5" id="KW-0131">Cell cycle</keyword>
<dbReference type="GO" id="GO:0005876">
    <property type="term" value="C:spindle microtubule"/>
    <property type="evidence" value="ECO:0007669"/>
    <property type="project" value="TreeGrafter"/>
</dbReference>
<dbReference type="GO" id="GO:0005815">
    <property type="term" value="C:microtubule organizing center"/>
    <property type="evidence" value="ECO:0007669"/>
    <property type="project" value="TreeGrafter"/>
</dbReference>
<feature type="region of interest" description="Disordered" evidence="6">
    <location>
        <begin position="841"/>
        <end position="861"/>
    </location>
</feature>
<proteinExistence type="inferred from homology"/>
<comment type="caution">
    <text evidence="8">The sequence shown here is derived from an EMBL/GenBank/DDBJ whole genome shotgun (WGS) entry which is preliminary data.</text>
</comment>
<feature type="compositionally biased region" description="Low complexity" evidence="6">
    <location>
        <begin position="873"/>
        <end position="896"/>
    </location>
</feature>
<organism evidence="8 9">
    <name type="scientific">Sparassis crispa</name>
    <dbReference type="NCBI Taxonomy" id="139825"/>
    <lineage>
        <taxon>Eukaryota</taxon>
        <taxon>Fungi</taxon>
        <taxon>Dikarya</taxon>
        <taxon>Basidiomycota</taxon>
        <taxon>Agaricomycotina</taxon>
        <taxon>Agaricomycetes</taxon>
        <taxon>Polyporales</taxon>
        <taxon>Sparassidaceae</taxon>
        <taxon>Sparassis</taxon>
    </lineage>
</organism>
<keyword evidence="4" id="KW-0493">Microtubule</keyword>
<evidence type="ECO:0000256" key="6">
    <source>
        <dbReference type="SAM" id="MobiDB-lite"/>
    </source>
</evidence>
<evidence type="ECO:0000313" key="8">
    <source>
        <dbReference type="EMBL" id="GBE79309.1"/>
    </source>
</evidence>
<feature type="compositionally biased region" description="Acidic residues" evidence="6">
    <location>
        <begin position="842"/>
        <end position="852"/>
    </location>
</feature>
<protein>
    <recommendedName>
        <fullName evidence="7">TOG domain-containing protein</fullName>
    </recommendedName>
</protein>
<feature type="region of interest" description="Disordered" evidence="6">
    <location>
        <begin position="315"/>
        <end position="373"/>
    </location>
</feature>
<dbReference type="GO" id="GO:0005881">
    <property type="term" value="C:cytoplasmic microtubule"/>
    <property type="evidence" value="ECO:0007669"/>
    <property type="project" value="TreeGrafter"/>
</dbReference>
<evidence type="ECO:0000313" key="9">
    <source>
        <dbReference type="Proteomes" id="UP000287166"/>
    </source>
</evidence>
<dbReference type="InterPro" id="IPR011989">
    <property type="entry name" value="ARM-like"/>
</dbReference>
<evidence type="ECO:0000256" key="5">
    <source>
        <dbReference type="ARBA" id="ARBA00022776"/>
    </source>
</evidence>
<feature type="region of interest" description="Disordered" evidence="6">
    <location>
        <begin position="873"/>
        <end position="908"/>
    </location>
</feature>
<feature type="region of interest" description="Disordered" evidence="6">
    <location>
        <begin position="651"/>
        <end position="769"/>
    </location>
</feature>
<feature type="region of interest" description="Disordered" evidence="6">
    <location>
        <begin position="1337"/>
        <end position="1356"/>
    </location>
</feature>
<feature type="compositionally biased region" description="Low complexity" evidence="6">
    <location>
        <begin position="359"/>
        <end position="371"/>
    </location>
</feature>